<keyword evidence="3" id="KW-1185">Reference proteome</keyword>
<dbReference type="EMBL" id="JBHSIT010000010">
    <property type="protein sequence ID" value="MFC4911731.1"/>
    <property type="molecule type" value="Genomic_DNA"/>
</dbReference>
<name>A0ABV9U5Q2_9ACTN</name>
<feature type="region of interest" description="Disordered" evidence="1">
    <location>
        <begin position="225"/>
        <end position="245"/>
    </location>
</feature>
<dbReference type="RefSeq" id="WP_378260942.1">
    <property type="nucleotide sequence ID" value="NZ_JBHSIT010000010.1"/>
</dbReference>
<organism evidence="2 3">
    <name type="scientific">Actinomadura gamaensis</name>
    <dbReference type="NCBI Taxonomy" id="1763541"/>
    <lineage>
        <taxon>Bacteria</taxon>
        <taxon>Bacillati</taxon>
        <taxon>Actinomycetota</taxon>
        <taxon>Actinomycetes</taxon>
        <taxon>Streptosporangiales</taxon>
        <taxon>Thermomonosporaceae</taxon>
        <taxon>Actinomadura</taxon>
    </lineage>
</organism>
<evidence type="ECO:0000313" key="3">
    <source>
        <dbReference type="Proteomes" id="UP001595872"/>
    </source>
</evidence>
<sequence length="245" mass="25895">MRRIMPVVAVLGFVAGCGAMPSAEDRATLSAREQARRMGNVLRGSGLDDPQDLAHRASELDGAQVMKVSGTSVRERDGVRVVVRVKGTSTESFGGNEVTVERCFELRVHGDTPFDAVPPRVDCPATAPLTFGPWPKGPELPSEKRLLKAIPAVPAGGRADENEIRRAVGRMRLDPAIEAGYLTKDDTVGVSLTVRPVHGNGPLDCVLISVAPGRTSVFVPSTIQRMPGEGGCGPGNAIDPLPPPH</sequence>
<dbReference type="PROSITE" id="PS51257">
    <property type="entry name" value="PROKAR_LIPOPROTEIN"/>
    <property type="match status" value="1"/>
</dbReference>
<gene>
    <name evidence="2" type="ORF">ACFPCY_30810</name>
</gene>
<comment type="caution">
    <text evidence="2">The sequence shown here is derived from an EMBL/GenBank/DDBJ whole genome shotgun (WGS) entry which is preliminary data.</text>
</comment>
<reference evidence="3" key="1">
    <citation type="journal article" date="2019" name="Int. J. Syst. Evol. Microbiol.">
        <title>The Global Catalogue of Microorganisms (GCM) 10K type strain sequencing project: providing services to taxonomists for standard genome sequencing and annotation.</title>
        <authorList>
            <consortium name="The Broad Institute Genomics Platform"/>
            <consortium name="The Broad Institute Genome Sequencing Center for Infectious Disease"/>
            <person name="Wu L."/>
            <person name="Ma J."/>
        </authorList>
    </citation>
    <scope>NUCLEOTIDE SEQUENCE [LARGE SCALE GENOMIC DNA]</scope>
    <source>
        <strain evidence="3">KLKA75</strain>
    </source>
</reference>
<evidence type="ECO:0000256" key="1">
    <source>
        <dbReference type="SAM" id="MobiDB-lite"/>
    </source>
</evidence>
<evidence type="ECO:0000313" key="2">
    <source>
        <dbReference type="EMBL" id="MFC4911731.1"/>
    </source>
</evidence>
<evidence type="ECO:0008006" key="4">
    <source>
        <dbReference type="Google" id="ProtNLM"/>
    </source>
</evidence>
<proteinExistence type="predicted"/>
<accession>A0ABV9U5Q2</accession>
<protein>
    <recommendedName>
        <fullName evidence="4">Translation initiation factor IF-2</fullName>
    </recommendedName>
</protein>
<dbReference type="Proteomes" id="UP001595872">
    <property type="component" value="Unassembled WGS sequence"/>
</dbReference>